<feature type="compositionally biased region" description="Pro residues" evidence="5">
    <location>
        <begin position="357"/>
        <end position="374"/>
    </location>
</feature>
<dbReference type="CDD" id="cd14014">
    <property type="entry name" value="STKc_PknB_like"/>
    <property type="match status" value="1"/>
</dbReference>
<evidence type="ECO:0000313" key="8">
    <source>
        <dbReference type="Proteomes" id="UP000018851"/>
    </source>
</evidence>
<dbReference type="Gene3D" id="1.10.510.10">
    <property type="entry name" value="Transferase(Phosphotransferase) domain 1"/>
    <property type="match status" value="1"/>
</dbReference>
<gene>
    <name evidence="7" type="ORF">NX02_18620</name>
</gene>
<keyword evidence="2" id="KW-0547">Nucleotide-binding</keyword>
<dbReference type="SUPFAM" id="SSF56112">
    <property type="entry name" value="Protein kinase-like (PK-like)"/>
    <property type="match status" value="1"/>
</dbReference>
<feature type="region of interest" description="Disordered" evidence="5">
    <location>
        <begin position="767"/>
        <end position="787"/>
    </location>
</feature>
<dbReference type="eggNOG" id="COG0515">
    <property type="taxonomic scope" value="Bacteria"/>
</dbReference>
<feature type="region of interest" description="Disordered" evidence="5">
    <location>
        <begin position="1"/>
        <end position="38"/>
    </location>
</feature>
<dbReference type="GO" id="GO:0004674">
    <property type="term" value="F:protein serine/threonine kinase activity"/>
    <property type="evidence" value="ECO:0007669"/>
    <property type="project" value="TreeGrafter"/>
</dbReference>
<evidence type="ECO:0000256" key="4">
    <source>
        <dbReference type="ARBA" id="ARBA00022840"/>
    </source>
</evidence>
<evidence type="ECO:0000256" key="1">
    <source>
        <dbReference type="ARBA" id="ARBA00022679"/>
    </source>
</evidence>
<keyword evidence="3" id="KW-0418">Kinase</keyword>
<dbReference type="InterPro" id="IPR000719">
    <property type="entry name" value="Prot_kinase_dom"/>
</dbReference>
<evidence type="ECO:0000256" key="2">
    <source>
        <dbReference type="ARBA" id="ARBA00022741"/>
    </source>
</evidence>
<dbReference type="Pfam" id="PF00069">
    <property type="entry name" value="Pkinase"/>
    <property type="match status" value="1"/>
</dbReference>
<evidence type="ECO:0000259" key="6">
    <source>
        <dbReference type="PROSITE" id="PS50011"/>
    </source>
</evidence>
<feature type="region of interest" description="Disordered" evidence="5">
    <location>
        <begin position="335"/>
        <end position="382"/>
    </location>
</feature>
<dbReference type="Proteomes" id="UP000018851">
    <property type="component" value="Chromosome"/>
</dbReference>
<dbReference type="RefSeq" id="WP_025293568.1">
    <property type="nucleotide sequence ID" value="NZ_CP006644.1"/>
</dbReference>
<dbReference type="PATRIC" id="fig|1123269.5.peg.3646"/>
<dbReference type="HOGENOM" id="CLU_356347_0_0_5"/>
<feature type="compositionally biased region" description="Basic and acidic residues" evidence="5">
    <location>
        <begin position="769"/>
        <end position="780"/>
    </location>
</feature>
<dbReference type="InterPro" id="IPR011009">
    <property type="entry name" value="Kinase-like_dom_sf"/>
</dbReference>
<evidence type="ECO:0000313" key="7">
    <source>
        <dbReference type="EMBL" id="AHE55393.1"/>
    </source>
</evidence>
<dbReference type="EMBL" id="CP006644">
    <property type="protein sequence ID" value="AHE55393.1"/>
    <property type="molecule type" value="Genomic_DNA"/>
</dbReference>
<dbReference type="STRING" id="1123269.NX02_18620"/>
<reference evidence="7 8" key="1">
    <citation type="submission" date="2013-07" db="EMBL/GenBank/DDBJ databases">
        <title>Completed genome of Sphingomonas sanxanigenens NX02.</title>
        <authorList>
            <person name="Ma T."/>
            <person name="Huang H."/>
            <person name="Wu M."/>
            <person name="Li X."/>
            <person name="Li G."/>
        </authorList>
    </citation>
    <scope>NUCLEOTIDE SEQUENCE [LARGE SCALE GENOMIC DNA]</scope>
    <source>
        <strain evidence="7 8">NX02</strain>
    </source>
</reference>
<keyword evidence="1" id="KW-0808">Transferase</keyword>
<protein>
    <recommendedName>
        <fullName evidence="6">Protein kinase domain-containing protein</fullName>
    </recommendedName>
</protein>
<feature type="domain" description="Protein kinase" evidence="6">
    <location>
        <begin position="55"/>
        <end position="314"/>
    </location>
</feature>
<keyword evidence="4" id="KW-0067">ATP-binding</keyword>
<evidence type="ECO:0000256" key="3">
    <source>
        <dbReference type="ARBA" id="ARBA00022777"/>
    </source>
</evidence>
<feature type="region of interest" description="Disordered" evidence="5">
    <location>
        <begin position="509"/>
        <end position="542"/>
    </location>
</feature>
<dbReference type="Gene3D" id="3.30.200.20">
    <property type="entry name" value="Phosphorylase Kinase, domain 1"/>
    <property type="match status" value="1"/>
</dbReference>
<sequence length="787" mass="83224">MTGEDDEAPATELRFSPGSLPQVSDPGGSYPGATAAAGDSEARPITAGVVLNGIYRVERPVARGGMGQVFAGVNVETDERVAIKVVHRHLASDPRVQTMFRKEARILTQLSHPAIVQYRVLARDPAYDATYIVTDFIDGRPLSSLLVRKPATLADVVALGRRMAQALAVANDSGAIHRDISPDNILIPEAGIGAAKIIDFGIAKSLAIGSETVIGDGFAGKIGYVAPEQFGNFGRDIGPWTDVYSMALVLLAYARGEAADMGSSLAEAIDRRRNVPNLAGIPDPLRPMLSCMLAPDPKRRTRSMHDVLKALDAIDVTGLAPAPTRTDWRRRLGLGARPATMPPPAPAAPEKTQFAPAPAPATPPPAPPVPPRPPITGRKPARRWHRRAPLLAAPLALGLLAWGATRGDRGVPEPEASPEVTAPVQAAGISHVALAYPDVACSWLSWSDEDGAAPVLNGVAADPAAAASAAFAKAGSGALPGLPDGSRIMPLDPRQCAAVDGLRRFRAIESDGPSPLQPEQPSFERSNEAPGCPPGSQARPVITLAQPDPTRDFALLAIQPTGQARVISRNRADLEAQARTHPDRVGRLPDGRVRVTLCEPMLGANGVALIEANGAPDLGATRSGGMLPGQAWLQALDRAATAQQWSTRVAWFTVADTIADPARPAAPARVAKVPAVRQAATAMPAQAAASEPPVKAKAEAEEGEVCWRHDGKWRHLGRATLSACITRVFAECSVQAGQSGDVALRRYDGRIEGKGGRYRRWKRLASDSCGKDAQRDDGKRKDRGRYH</sequence>
<accession>W0AGI4</accession>
<keyword evidence="8" id="KW-1185">Reference proteome</keyword>
<organism evidence="7 8">
    <name type="scientific">Sphingomonas sanxanigenens DSM 19645 = NX02</name>
    <dbReference type="NCBI Taxonomy" id="1123269"/>
    <lineage>
        <taxon>Bacteria</taxon>
        <taxon>Pseudomonadati</taxon>
        <taxon>Pseudomonadota</taxon>
        <taxon>Alphaproteobacteria</taxon>
        <taxon>Sphingomonadales</taxon>
        <taxon>Sphingomonadaceae</taxon>
        <taxon>Sphingomonas</taxon>
    </lineage>
</organism>
<proteinExistence type="predicted"/>
<dbReference type="GO" id="GO:0005524">
    <property type="term" value="F:ATP binding"/>
    <property type="evidence" value="ECO:0007669"/>
    <property type="project" value="UniProtKB-KW"/>
</dbReference>
<dbReference type="KEGG" id="ssan:NX02_18620"/>
<dbReference type="PANTHER" id="PTHR43289">
    <property type="entry name" value="MITOGEN-ACTIVATED PROTEIN KINASE KINASE KINASE 20-RELATED"/>
    <property type="match status" value="1"/>
</dbReference>
<dbReference type="PANTHER" id="PTHR43289:SF34">
    <property type="entry name" value="SERINE_THREONINE-PROTEIN KINASE YBDM-RELATED"/>
    <property type="match status" value="1"/>
</dbReference>
<dbReference type="AlphaFoldDB" id="W0AGI4"/>
<evidence type="ECO:0000256" key="5">
    <source>
        <dbReference type="SAM" id="MobiDB-lite"/>
    </source>
</evidence>
<name>W0AGI4_9SPHN</name>
<dbReference type="OrthoDB" id="9801841at2"/>
<dbReference type="PROSITE" id="PS50011">
    <property type="entry name" value="PROTEIN_KINASE_DOM"/>
    <property type="match status" value="1"/>
</dbReference>